<gene>
    <name evidence="6 8" type="primary">xseB</name>
    <name evidence="8" type="ORF">CBM2594_A80059</name>
</gene>
<dbReference type="PANTHER" id="PTHR34137:SF1">
    <property type="entry name" value="EXODEOXYRIBONUCLEASE 7 SMALL SUBUNIT"/>
    <property type="match status" value="1"/>
</dbReference>
<dbReference type="Proteomes" id="UP000257139">
    <property type="component" value="Chromosome CBM2594_a"/>
</dbReference>
<dbReference type="InterPro" id="IPR003761">
    <property type="entry name" value="Exonuc_VII_S"/>
</dbReference>
<keyword evidence="3 6" id="KW-0540">Nuclease</keyword>
<dbReference type="OMA" id="APAMTFE"/>
<feature type="region of interest" description="Disordered" evidence="7">
    <location>
        <begin position="1"/>
        <end position="22"/>
    </location>
</feature>
<dbReference type="EC" id="3.1.11.6" evidence="6"/>
<keyword evidence="4 6" id="KW-0378">Hydrolase</keyword>
<dbReference type="InterPro" id="IPR037004">
    <property type="entry name" value="Exonuc_VII_ssu_sf"/>
</dbReference>
<dbReference type="HAMAP" id="MF_00337">
    <property type="entry name" value="Exonuc_7_S"/>
    <property type="match status" value="1"/>
</dbReference>
<evidence type="ECO:0000313" key="8">
    <source>
        <dbReference type="EMBL" id="SPC18620.1"/>
    </source>
</evidence>
<feature type="compositionally biased region" description="Polar residues" evidence="7">
    <location>
        <begin position="1"/>
        <end position="14"/>
    </location>
</feature>
<evidence type="ECO:0000256" key="1">
    <source>
        <dbReference type="ARBA" id="ARBA00009998"/>
    </source>
</evidence>
<evidence type="ECO:0000256" key="3">
    <source>
        <dbReference type="ARBA" id="ARBA00022722"/>
    </source>
</evidence>
<dbReference type="Gene3D" id="1.10.287.1040">
    <property type="entry name" value="Exonuclease VII, small subunit"/>
    <property type="match status" value="1"/>
</dbReference>
<dbReference type="PANTHER" id="PTHR34137">
    <property type="entry name" value="EXODEOXYRIBONUCLEASE 7 SMALL SUBUNIT"/>
    <property type="match status" value="1"/>
</dbReference>
<accession>A0A375FWF1</accession>
<dbReference type="EMBL" id="OGUU01000012">
    <property type="protein sequence ID" value="SPC18620.1"/>
    <property type="molecule type" value="Genomic_DNA"/>
</dbReference>
<comment type="catalytic activity">
    <reaction evidence="6">
        <text>Exonucleolytic cleavage in either 5'- to 3'- or 3'- to 5'-direction to yield nucleoside 5'-phosphates.</text>
        <dbReference type="EC" id="3.1.11.6"/>
    </reaction>
</comment>
<evidence type="ECO:0000256" key="2">
    <source>
        <dbReference type="ARBA" id="ARBA00022490"/>
    </source>
</evidence>
<evidence type="ECO:0000256" key="7">
    <source>
        <dbReference type="SAM" id="MobiDB-lite"/>
    </source>
</evidence>
<comment type="subunit">
    <text evidence="6">Heterooligomer composed of large and small subunits.</text>
</comment>
<name>A0A375FWF1_9BURK</name>
<dbReference type="GO" id="GO:0006308">
    <property type="term" value="P:DNA catabolic process"/>
    <property type="evidence" value="ECO:0007669"/>
    <property type="project" value="UniProtKB-UniRule"/>
</dbReference>
<dbReference type="NCBIfam" id="NF002140">
    <property type="entry name" value="PRK00977.1-4"/>
    <property type="match status" value="1"/>
</dbReference>
<dbReference type="GO" id="GO:0005829">
    <property type="term" value="C:cytosol"/>
    <property type="evidence" value="ECO:0007669"/>
    <property type="project" value="TreeGrafter"/>
</dbReference>
<evidence type="ECO:0000256" key="5">
    <source>
        <dbReference type="ARBA" id="ARBA00022839"/>
    </source>
</evidence>
<evidence type="ECO:0000256" key="4">
    <source>
        <dbReference type="ARBA" id="ARBA00022801"/>
    </source>
</evidence>
<dbReference type="RefSeq" id="WP_012353476.1">
    <property type="nucleotide sequence ID" value="NZ_CBCRZP010000011.1"/>
</dbReference>
<keyword evidence="2 6" id="KW-0963">Cytoplasm</keyword>
<dbReference type="GO" id="GO:0009318">
    <property type="term" value="C:exodeoxyribonuclease VII complex"/>
    <property type="evidence" value="ECO:0007669"/>
    <property type="project" value="UniProtKB-UniRule"/>
</dbReference>
<comment type="caution">
    <text evidence="8">The sequence shown here is derived from an EMBL/GenBank/DDBJ whole genome shotgun (WGS) entry which is preliminary data.</text>
</comment>
<dbReference type="NCBIfam" id="NF002141">
    <property type="entry name" value="PRK00977.1-5"/>
    <property type="match status" value="1"/>
</dbReference>
<comment type="similarity">
    <text evidence="1 6">Belongs to the XseB family.</text>
</comment>
<sequence>MPKTTTAPVQTDNTADAAAAPPASYEAAMAELETLVASMESGELPLEASLAAYRRGAELVRYCQQKLERVEQQVRVLEGDVLKPLAGEGNGANGGNGGNGGNGAQGTDEA</sequence>
<comment type="function">
    <text evidence="6">Bidirectionally degrades single-stranded DNA into large acid-insoluble oligonucleotides, which are then degraded further into small acid-soluble oligonucleotides.</text>
</comment>
<evidence type="ECO:0000256" key="6">
    <source>
        <dbReference type="HAMAP-Rule" id="MF_00337"/>
    </source>
</evidence>
<dbReference type="SUPFAM" id="SSF116842">
    <property type="entry name" value="XseB-like"/>
    <property type="match status" value="1"/>
</dbReference>
<feature type="region of interest" description="Disordered" evidence="7">
    <location>
        <begin position="82"/>
        <end position="110"/>
    </location>
</feature>
<dbReference type="Pfam" id="PF02609">
    <property type="entry name" value="Exonuc_VII_S"/>
    <property type="match status" value="1"/>
</dbReference>
<dbReference type="AlphaFoldDB" id="A0A375FWF1"/>
<dbReference type="GO" id="GO:0008855">
    <property type="term" value="F:exodeoxyribonuclease VII activity"/>
    <property type="evidence" value="ECO:0007669"/>
    <property type="project" value="UniProtKB-UniRule"/>
</dbReference>
<dbReference type="GeneID" id="29762801"/>
<keyword evidence="5 6" id="KW-0269">Exonuclease</keyword>
<dbReference type="NCBIfam" id="TIGR01280">
    <property type="entry name" value="xseB"/>
    <property type="match status" value="1"/>
</dbReference>
<comment type="subcellular location">
    <subcellularLocation>
        <location evidence="6">Cytoplasm</location>
    </subcellularLocation>
</comment>
<reference evidence="8" key="1">
    <citation type="submission" date="2018-01" db="EMBL/GenBank/DDBJ databases">
        <authorList>
            <person name="Clerissi C."/>
        </authorList>
    </citation>
    <scope>NUCLEOTIDE SEQUENCE [LARGE SCALE GENOMIC DNA]</scope>
    <source>
        <strain evidence="8">Cupriavidus taiwanensis STM 6021</strain>
    </source>
</reference>
<proteinExistence type="inferred from homology"/>
<protein>
    <recommendedName>
        <fullName evidence="6">Exodeoxyribonuclease 7 small subunit</fullName>
        <ecNumber evidence="6">3.1.11.6</ecNumber>
    </recommendedName>
    <alternativeName>
        <fullName evidence="6">Exodeoxyribonuclease VII small subunit</fullName>
        <shortName evidence="6">Exonuclease VII small subunit</shortName>
    </alternativeName>
</protein>
<feature type="compositionally biased region" description="Gly residues" evidence="7">
    <location>
        <begin position="88"/>
        <end position="104"/>
    </location>
</feature>
<organism evidence="8">
    <name type="scientific">Cupriavidus taiwanensis</name>
    <dbReference type="NCBI Taxonomy" id="164546"/>
    <lineage>
        <taxon>Bacteria</taxon>
        <taxon>Pseudomonadati</taxon>
        <taxon>Pseudomonadota</taxon>
        <taxon>Betaproteobacteria</taxon>
        <taxon>Burkholderiales</taxon>
        <taxon>Burkholderiaceae</taxon>
        <taxon>Cupriavidus</taxon>
    </lineage>
</organism>